<dbReference type="GO" id="GO:0005829">
    <property type="term" value="C:cytosol"/>
    <property type="evidence" value="ECO:0007669"/>
    <property type="project" value="UniProtKB-SubCell"/>
</dbReference>
<evidence type="ECO:0000256" key="9">
    <source>
        <dbReference type="ARBA" id="ARBA00022490"/>
    </source>
</evidence>
<dbReference type="FunFam" id="2.60.40.60:FF:000062">
    <property type="entry name" value="Calsyntenin 3"/>
    <property type="match status" value="1"/>
</dbReference>
<keyword evidence="8" id="KW-1003">Cell membrane</keyword>
<evidence type="ECO:0000256" key="29">
    <source>
        <dbReference type="ARBA" id="ARBA00030232"/>
    </source>
</evidence>
<evidence type="ECO:0000256" key="32">
    <source>
        <dbReference type="ARBA" id="ARBA00035015"/>
    </source>
</evidence>
<dbReference type="GO" id="GO:0000139">
    <property type="term" value="C:Golgi membrane"/>
    <property type="evidence" value="ECO:0007669"/>
    <property type="project" value="UniProtKB-SubCell"/>
</dbReference>
<dbReference type="Pfam" id="PF13181">
    <property type="entry name" value="TPR_8"/>
    <property type="match status" value="1"/>
</dbReference>
<evidence type="ECO:0000256" key="8">
    <source>
        <dbReference type="ARBA" id="ARBA00022475"/>
    </source>
</evidence>
<evidence type="ECO:0000313" key="40">
    <source>
        <dbReference type="EMBL" id="KAG7474151.1"/>
    </source>
</evidence>
<keyword evidence="12 38" id="KW-0732">Signal</keyword>
<evidence type="ECO:0000256" key="6">
    <source>
        <dbReference type="ARBA" id="ARBA00018416"/>
    </source>
</evidence>
<dbReference type="GO" id="GO:0050806">
    <property type="term" value="P:positive regulation of synaptic transmission"/>
    <property type="evidence" value="ECO:0007669"/>
    <property type="project" value="TreeGrafter"/>
</dbReference>
<feature type="transmembrane region" description="Helical" evidence="37">
    <location>
        <begin position="847"/>
        <end position="872"/>
    </location>
</feature>
<comment type="caution">
    <text evidence="40">The sequence shown here is derived from an EMBL/GenBank/DDBJ whole genome shotgun (WGS) entry which is preliminary data.</text>
</comment>
<accession>A0AAV6PMU0</accession>
<feature type="chain" id="PRO_5043507296" description="Peroxisomal targeting signal 1 receptor" evidence="38">
    <location>
        <begin position="22"/>
        <end position="1531"/>
    </location>
</feature>
<evidence type="ECO:0000256" key="13">
    <source>
        <dbReference type="ARBA" id="ARBA00022737"/>
    </source>
</evidence>
<evidence type="ECO:0000256" key="2">
    <source>
        <dbReference type="ARBA" id="ARBA00004253"/>
    </source>
</evidence>
<dbReference type="GO" id="GO:0005509">
    <property type="term" value="F:calcium ion binding"/>
    <property type="evidence" value="ECO:0007669"/>
    <property type="project" value="UniProtKB-UniRule"/>
</dbReference>
<keyword evidence="41" id="KW-1185">Reference proteome</keyword>
<gene>
    <name evidence="40" type="ORF">JOB18_002693</name>
</gene>
<evidence type="ECO:0000256" key="18">
    <source>
        <dbReference type="ARBA" id="ARBA00022889"/>
    </source>
</evidence>
<protein>
    <recommendedName>
        <fullName evidence="6">Peroxisomal targeting signal 1 receptor</fullName>
    </recommendedName>
    <alternativeName>
        <fullName evidence="29">PTS1-BP</fullName>
    </alternativeName>
    <alternativeName>
        <fullName evidence="30">Peroxin-5</fullName>
    </alternativeName>
</protein>
<evidence type="ECO:0000256" key="28">
    <source>
        <dbReference type="ARBA" id="ARBA00023257"/>
    </source>
</evidence>
<feature type="repeat" description="TPR" evidence="36">
    <location>
        <begin position="1382"/>
        <end position="1415"/>
    </location>
</feature>
<keyword evidence="14 36" id="KW-0802">TPR repeat</keyword>
<feature type="domain" description="Cadherin" evidence="39">
    <location>
        <begin position="31"/>
        <end position="152"/>
    </location>
</feature>
<dbReference type="EMBL" id="JAGKHQ010000021">
    <property type="protein sequence ID" value="KAG7474151.1"/>
    <property type="molecule type" value="Genomic_DNA"/>
</dbReference>
<dbReference type="GO" id="GO:0045211">
    <property type="term" value="C:postsynaptic membrane"/>
    <property type="evidence" value="ECO:0007669"/>
    <property type="project" value="UniProtKB-SubCell"/>
</dbReference>
<evidence type="ECO:0000256" key="35">
    <source>
        <dbReference type="PROSITE-ProRule" id="PRU00043"/>
    </source>
</evidence>
<comment type="similarity">
    <text evidence="32">Belongs to the calsyntenin family.</text>
</comment>
<evidence type="ECO:0000256" key="17">
    <source>
        <dbReference type="ARBA" id="ARBA00022843"/>
    </source>
</evidence>
<evidence type="ECO:0000256" key="36">
    <source>
        <dbReference type="PROSITE-ProRule" id="PRU00339"/>
    </source>
</evidence>
<dbReference type="PROSITE" id="PS50005">
    <property type="entry name" value="TPR"/>
    <property type="match status" value="3"/>
</dbReference>
<evidence type="ECO:0000256" key="3">
    <source>
        <dbReference type="ARBA" id="ARBA00004514"/>
    </source>
</evidence>
<evidence type="ECO:0000313" key="41">
    <source>
        <dbReference type="Proteomes" id="UP000693946"/>
    </source>
</evidence>
<dbReference type="GO" id="GO:0015031">
    <property type="term" value="P:protein transport"/>
    <property type="evidence" value="ECO:0007669"/>
    <property type="project" value="UniProtKB-KW"/>
</dbReference>
<evidence type="ECO:0000256" key="34">
    <source>
        <dbReference type="ARBA" id="ARBA00046106"/>
    </source>
</evidence>
<dbReference type="Pfam" id="PF13432">
    <property type="entry name" value="TPR_16"/>
    <property type="match status" value="1"/>
</dbReference>
<evidence type="ECO:0000256" key="1">
    <source>
        <dbReference type="ARBA" id="ARBA00004115"/>
    </source>
</evidence>
<dbReference type="FunFam" id="2.60.120.200:FF:000234">
    <property type="entry name" value="Calsyntenin 3"/>
    <property type="match status" value="1"/>
</dbReference>
<evidence type="ECO:0000256" key="4">
    <source>
        <dbReference type="ARBA" id="ARBA00004614"/>
    </source>
</evidence>
<keyword evidence="16 35" id="KW-0106">Calcium</keyword>
<dbReference type="PANTHER" id="PTHR14139:SF5">
    <property type="entry name" value="CALSYNTENIN-3"/>
    <property type="match status" value="1"/>
</dbReference>
<dbReference type="Proteomes" id="UP000693946">
    <property type="component" value="Linkage Group LG9"/>
</dbReference>
<evidence type="ECO:0000256" key="10">
    <source>
        <dbReference type="ARBA" id="ARBA00022499"/>
    </source>
</evidence>
<evidence type="ECO:0000256" key="15">
    <source>
        <dbReference type="ARBA" id="ARBA00022824"/>
    </source>
</evidence>
<keyword evidence="27" id="KW-0325">Glycoprotein</keyword>
<evidence type="ECO:0000256" key="22">
    <source>
        <dbReference type="ARBA" id="ARBA00023010"/>
    </source>
</evidence>
<keyword evidence="11 37" id="KW-0812">Transmembrane</keyword>
<evidence type="ECO:0000256" key="20">
    <source>
        <dbReference type="ARBA" id="ARBA00022966"/>
    </source>
</evidence>
<evidence type="ECO:0000256" key="26">
    <source>
        <dbReference type="ARBA" id="ARBA00023140"/>
    </source>
</evidence>
<keyword evidence="20" id="KW-0882">Thioester bond</keyword>
<evidence type="ECO:0000256" key="12">
    <source>
        <dbReference type="ARBA" id="ARBA00022729"/>
    </source>
</evidence>
<name>A0AAV6PMU0_SOLSE</name>
<evidence type="ECO:0000256" key="19">
    <source>
        <dbReference type="ARBA" id="ARBA00022927"/>
    </source>
</evidence>
<keyword evidence="25 37" id="KW-0472">Membrane</keyword>
<comment type="function">
    <text evidence="33">In addition to promoting peroxisomal translocation of proteins containing a PTS1 peroxisomal targeting signal, mediates peroxisomal import of proteins containing a C-terminal PTS2-type peroxisomal targeting signal via its interaction with PEX7. Interaction with PEX7 only takes place when PEX7 is associated with cargo proteins containing a PTS2 peroxisomal targeting signal. PEX7 along with PTS2-containing cargo proteins are then translocated through the PEX13-PEX14 docking complex together with PEX5.</text>
</comment>
<proteinExistence type="inferred from homology"/>
<evidence type="ECO:0000256" key="37">
    <source>
        <dbReference type="SAM" id="Phobius"/>
    </source>
</evidence>
<keyword evidence="18" id="KW-0130">Cell adhesion</keyword>
<evidence type="ECO:0000256" key="27">
    <source>
        <dbReference type="ARBA" id="ARBA00023180"/>
    </source>
</evidence>
<evidence type="ECO:0000256" key="30">
    <source>
        <dbReference type="ARBA" id="ARBA00032505"/>
    </source>
</evidence>
<dbReference type="InterPro" id="IPR045588">
    <property type="entry name" value="CLSTN_C"/>
</dbReference>
<keyword evidence="19" id="KW-0653">Protein transport</keyword>
<dbReference type="GO" id="GO:0009986">
    <property type="term" value="C:cell surface"/>
    <property type="evidence" value="ECO:0007669"/>
    <property type="project" value="TreeGrafter"/>
</dbReference>
<evidence type="ECO:0000256" key="31">
    <source>
        <dbReference type="ARBA" id="ARBA00035006"/>
    </source>
</evidence>
<dbReference type="InterPro" id="IPR002126">
    <property type="entry name" value="Cadherin-like_dom"/>
</dbReference>
<dbReference type="GO" id="GO:0007156">
    <property type="term" value="P:homophilic cell adhesion via plasma membrane adhesion molecules"/>
    <property type="evidence" value="ECO:0007669"/>
    <property type="project" value="InterPro"/>
</dbReference>
<keyword evidence="15" id="KW-0256">Endoplasmic reticulum</keyword>
<comment type="subcellular location">
    <subcellularLocation>
        <location evidence="3">Cytoplasm</location>
        <location evidence="3">Cytosol</location>
    </subcellularLocation>
    <subcellularLocation>
        <location evidence="1">Endoplasmic reticulum membrane</location>
        <topology evidence="1">Single-pass type I membrane protein</topology>
    </subcellularLocation>
    <subcellularLocation>
        <location evidence="4">Golgi apparatus membrane</location>
        <topology evidence="4">Single-pass type I membrane protein</topology>
    </subcellularLocation>
    <subcellularLocation>
        <location evidence="2">Peroxisome matrix</location>
    </subcellularLocation>
    <subcellularLocation>
        <location evidence="31">Postsynaptic cell membrane</location>
        <topology evidence="31">Single-pass type I membrane protein</topology>
    </subcellularLocation>
</comment>
<keyword evidence="24" id="KW-0333">Golgi apparatus</keyword>
<dbReference type="SMART" id="SM00112">
    <property type="entry name" value="CA"/>
    <property type="match status" value="2"/>
</dbReference>
<comment type="similarity">
    <text evidence="5">Belongs to the peroxisomal targeting signal receptor family.</text>
</comment>
<dbReference type="CDD" id="cd11304">
    <property type="entry name" value="Cadherin_repeat"/>
    <property type="match status" value="2"/>
</dbReference>
<comment type="function">
    <text evidence="34">Receptor that mediates peroxisomal import of proteins containing a C-terminal PTS1-type tripeptide peroxisomal targeting signal (SKL-type). Binds to cargo proteins containing a PTS1 peroxisomal targeting signal in the cytosol, and translocates them into the peroxisome matrix by passing through the PEX13-PEX14 docking complex along with cargo proteins. PEX5 receptor is then retrotranslocated into the cytosol, leading to release of bound cargo in the peroxisome matrix, and reset for a subsequent peroxisome import cycle.</text>
</comment>
<keyword evidence="22" id="KW-0811">Translocation</keyword>
<evidence type="ECO:0000259" key="39">
    <source>
        <dbReference type="PROSITE" id="PS50268"/>
    </source>
</evidence>
<feature type="signal peptide" evidence="38">
    <location>
        <begin position="1"/>
        <end position="21"/>
    </location>
</feature>
<evidence type="ECO:0000256" key="33">
    <source>
        <dbReference type="ARBA" id="ARBA00046072"/>
    </source>
</evidence>
<evidence type="ECO:0000256" key="11">
    <source>
        <dbReference type="ARBA" id="ARBA00022692"/>
    </source>
</evidence>
<sequence>MMDRMTILSFLLLCLTSVANGNKANKHKPWIETEYQGIVMENDNTVLLNPPLFALDKDAPLHYAGEICGFRVHNGPSGSGTVQFEAVVLDRSTGEGLVRSKEPLDCESQREHSFTIQAYDCGEGPDGVNSKKSHKATVHVRVNDVNEFSPVFVERRYEASVPEGRLFDRIVRVEALDADCSPQYSQICFYDIITPNVPFAIDNDGNIKNTEPLDSKHQRVHTFWVTAFDCGKNRAQADAQVVVTVKPSCKPGWIGWTKRVEYTPGSGSIPLFPSLHLETCEETVWNIQATVELQTGHIGKGCDRDSYSDRSVRRLCGAVRGEVDLLPPPSPAANWTSALPTLPSSDSSLVFSFNGSNHVATVPDSVVSALSGDHFTLQLWMRRGGANIQPSTTQTRGSRKEEETIVCITVKNDDSYSHYSLSVHGCRLSLFYWPDVSAARPVKFLWKLEQVCDSEWHHLSLSVQFPSVTLYVDGVTFDPALIHDNGAIPNPAARQRMLIGACWETEEKPKEILNNTIPEGKDSVKYVGGYHGLLSGVTVRPGSVEPHSVVECLYACREGLDFGDLETLGSGMKVHVNPSQSVLVLEGDDIESFNRAVQQVTYRNSLRFATPGVRPLKLSTSLRCFNEESCLSLKQLEGYLVVLQPDAPQISLSGVGPHLARPAPEFESPRGVPLFPELRIVCSLSHAVNTAAQGMEGGALMSDAVAHTLDGCEVQPLGEELNPEREELLVDMEVVRERGLEIINTTAYIAITGAESISVYEDVLRSVRYRMAKGSARFERRFRLSCSEMNGRYTSNELTLEVNFLHSLDSLYHPSHLLASQQQFLHPSHHTGELSGHTLPNPHRNSVVPGAATVIIMVCVGFLVVMVILGVFRIRSIHRRSEGAGGGAKEGSSQWDDSALTIIVNPMEGVKTDGEEGRTVRLQQKLSAFSGDLIGHMTKEGGAWRHRSTPTIPPTPIEIATEEELVNEFLQAPPRPPHTFDMGQLLEEMQQIDQQSYRQAPQRAPDVAALALSGDWAAEFLSGSESASAPGLIALGDTADADWTREFIAEAADPGRWAEEYLEQSEEKLWLGDLGEKENEWTKEYQAGEELRQTANELVSKVDDPKLQNTEVSEESAEAWVDEFTTTGPVFQQAKAAVESDVDFWEKLQEEWEEMAKRDAESHPWLSDFDQLLSSSYDKGYQFEDDNPYLSHPDPLSEGVKRMEAGDIPGAVRFFESAVQREPDNPLAWQYLGTCQAENEQEFAAISALRRCIDLKNDNLTALMALAVSFTNESLHRQACETLRDWLKHNPKYRSVWEQSELEQQKDGSSDREKERERFGSLLPESLFTDVQSLFLRAANSDPAQVDPQLQCGLGVLFNLSGEYDKAVDCFSAALSVTPQDYLLWNKLGATLANGSRSEEAVAAYRRALELQPGFVRSRYNLGISCVNLGAHREAVEHFLEALSLQRQASGEGARAVRGPGGAAATMMSDNIWSTLRMALSMMGESSLYGAADRRDLDTLLAHFCQREVEVKGVKPSRLIDCLCFISVNLQ</sequence>
<keyword evidence="28" id="KW-0628">Postsynaptic cell membrane</keyword>
<evidence type="ECO:0000256" key="38">
    <source>
        <dbReference type="SAM" id="SignalP"/>
    </source>
</evidence>
<dbReference type="GO" id="GO:0051965">
    <property type="term" value="P:positive regulation of synapse assembly"/>
    <property type="evidence" value="ECO:0007669"/>
    <property type="project" value="TreeGrafter"/>
</dbReference>
<evidence type="ECO:0000256" key="5">
    <source>
        <dbReference type="ARBA" id="ARBA00005348"/>
    </source>
</evidence>
<dbReference type="GO" id="GO:0005789">
    <property type="term" value="C:endoplasmic reticulum membrane"/>
    <property type="evidence" value="ECO:0007669"/>
    <property type="project" value="UniProtKB-SubCell"/>
</dbReference>
<evidence type="ECO:0000256" key="16">
    <source>
        <dbReference type="ARBA" id="ARBA00022837"/>
    </source>
</evidence>
<keyword evidence="9" id="KW-0963">Cytoplasm</keyword>
<keyword evidence="13" id="KW-0677">Repeat</keyword>
<evidence type="ECO:0000256" key="14">
    <source>
        <dbReference type="ARBA" id="ARBA00022803"/>
    </source>
</evidence>
<dbReference type="PROSITE" id="PS50268">
    <property type="entry name" value="CADHERIN_2"/>
    <property type="match status" value="2"/>
</dbReference>
<evidence type="ECO:0000256" key="23">
    <source>
        <dbReference type="ARBA" id="ARBA00023018"/>
    </source>
</evidence>
<keyword evidence="21 37" id="KW-1133">Transmembrane helix</keyword>
<keyword evidence="7" id="KW-0813">Transport</keyword>
<keyword evidence="17" id="KW-0832">Ubl conjugation</keyword>
<dbReference type="Pfam" id="PF19699">
    <property type="entry name" value="CLSTN_C"/>
    <property type="match status" value="1"/>
</dbReference>
<dbReference type="FunFam" id="1.25.40.10:FF:000034">
    <property type="entry name" value="Peroxisomal biogenesis factor 5 isoform 1"/>
    <property type="match status" value="1"/>
</dbReference>
<dbReference type="FunFam" id="2.60.40.60:FF:000025">
    <property type="entry name" value="Calsyntenin 1"/>
    <property type="match status" value="1"/>
</dbReference>
<keyword evidence="10" id="KW-1017">Isopeptide bond</keyword>
<evidence type="ECO:0000256" key="21">
    <source>
        <dbReference type="ARBA" id="ARBA00022989"/>
    </source>
</evidence>
<feature type="repeat" description="TPR" evidence="36">
    <location>
        <begin position="1416"/>
        <end position="1449"/>
    </location>
</feature>
<dbReference type="PANTHER" id="PTHR14139">
    <property type="entry name" value="CALSYNTENIN"/>
    <property type="match status" value="1"/>
</dbReference>
<organism evidence="40 41">
    <name type="scientific">Solea senegalensis</name>
    <name type="common">Senegalese sole</name>
    <dbReference type="NCBI Taxonomy" id="28829"/>
    <lineage>
        <taxon>Eukaryota</taxon>
        <taxon>Metazoa</taxon>
        <taxon>Chordata</taxon>
        <taxon>Craniata</taxon>
        <taxon>Vertebrata</taxon>
        <taxon>Euteleostomi</taxon>
        <taxon>Actinopterygii</taxon>
        <taxon>Neopterygii</taxon>
        <taxon>Teleostei</taxon>
        <taxon>Neoteleostei</taxon>
        <taxon>Acanthomorphata</taxon>
        <taxon>Carangaria</taxon>
        <taxon>Pleuronectiformes</taxon>
        <taxon>Pleuronectoidei</taxon>
        <taxon>Soleidae</taxon>
        <taxon>Solea</taxon>
    </lineage>
</organism>
<dbReference type="SMART" id="SM00028">
    <property type="entry name" value="TPR"/>
    <property type="match status" value="4"/>
</dbReference>
<dbReference type="InterPro" id="IPR019734">
    <property type="entry name" value="TPR_rpt"/>
</dbReference>
<evidence type="ECO:0000256" key="24">
    <source>
        <dbReference type="ARBA" id="ARBA00023034"/>
    </source>
</evidence>
<feature type="domain" description="Cadherin" evidence="39">
    <location>
        <begin position="153"/>
        <end position="272"/>
    </location>
</feature>
<keyword evidence="23" id="KW-0770">Synapse</keyword>
<feature type="repeat" description="TPR" evidence="36">
    <location>
        <begin position="1348"/>
        <end position="1381"/>
    </location>
</feature>
<evidence type="ECO:0000256" key="7">
    <source>
        <dbReference type="ARBA" id="ARBA00022448"/>
    </source>
</evidence>
<reference evidence="40 41" key="1">
    <citation type="journal article" date="2021" name="Sci. Rep.">
        <title>Chromosome anchoring in Senegalese sole (Solea senegalensis) reveals sex-associated markers and genome rearrangements in flatfish.</title>
        <authorList>
            <person name="Guerrero-Cozar I."/>
            <person name="Gomez-Garrido J."/>
            <person name="Berbel C."/>
            <person name="Martinez-Blanch J.F."/>
            <person name="Alioto T."/>
            <person name="Claros M.G."/>
            <person name="Gagnaire P.A."/>
            <person name="Manchado M."/>
        </authorList>
    </citation>
    <scope>NUCLEOTIDE SEQUENCE [LARGE SCALE GENOMIC DNA]</scope>
    <source>
        <strain evidence="40">Sse05_10M</strain>
    </source>
</reference>
<dbReference type="GO" id="GO:0005782">
    <property type="term" value="C:peroxisomal matrix"/>
    <property type="evidence" value="ECO:0007669"/>
    <property type="project" value="UniProtKB-SubCell"/>
</dbReference>
<evidence type="ECO:0000256" key="25">
    <source>
        <dbReference type="ARBA" id="ARBA00023136"/>
    </source>
</evidence>
<dbReference type="Pfam" id="PF00028">
    <property type="entry name" value="Cadherin"/>
    <property type="match status" value="1"/>
</dbReference>
<keyword evidence="26" id="KW-0576">Peroxisome</keyword>